<proteinExistence type="predicted"/>
<dbReference type="Proteomes" id="UP001501752">
    <property type="component" value="Unassembled WGS sequence"/>
</dbReference>
<organism evidence="1 2">
    <name type="scientific">Kitasatospora terrestris</name>
    <dbReference type="NCBI Taxonomy" id="258051"/>
    <lineage>
        <taxon>Bacteria</taxon>
        <taxon>Bacillati</taxon>
        <taxon>Actinomycetota</taxon>
        <taxon>Actinomycetes</taxon>
        <taxon>Kitasatosporales</taxon>
        <taxon>Streptomycetaceae</taxon>
        <taxon>Kitasatospora</taxon>
    </lineage>
</organism>
<dbReference type="RefSeq" id="WP_345694984.1">
    <property type="nucleotide sequence ID" value="NZ_BAABIS010000001.1"/>
</dbReference>
<evidence type="ECO:0000313" key="2">
    <source>
        <dbReference type="Proteomes" id="UP001501752"/>
    </source>
</evidence>
<keyword evidence="2" id="KW-1185">Reference proteome</keyword>
<gene>
    <name evidence="1" type="ORF">GCM10023235_03810</name>
</gene>
<accession>A0ABP9DCV6</accession>
<dbReference type="EMBL" id="BAABIS010000001">
    <property type="protein sequence ID" value="GAA4832619.1"/>
    <property type="molecule type" value="Genomic_DNA"/>
</dbReference>
<dbReference type="InterPro" id="IPR046003">
    <property type="entry name" value="DUF5959"/>
</dbReference>
<evidence type="ECO:0000313" key="1">
    <source>
        <dbReference type="EMBL" id="GAA4832619.1"/>
    </source>
</evidence>
<dbReference type="Pfam" id="PF19384">
    <property type="entry name" value="DUF5959"/>
    <property type="match status" value="1"/>
</dbReference>
<reference evidence="2" key="1">
    <citation type="journal article" date="2019" name="Int. J. Syst. Evol. Microbiol.">
        <title>The Global Catalogue of Microorganisms (GCM) 10K type strain sequencing project: providing services to taxonomists for standard genome sequencing and annotation.</title>
        <authorList>
            <consortium name="The Broad Institute Genomics Platform"/>
            <consortium name="The Broad Institute Genome Sequencing Center for Infectious Disease"/>
            <person name="Wu L."/>
            <person name="Ma J."/>
        </authorList>
    </citation>
    <scope>NUCLEOTIDE SEQUENCE [LARGE SCALE GENOMIC DNA]</scope>
    <source>
        <strain evidence="2">JCM 13006</strain>
    </source>
</reference>
<protein>
    <submittedName>
        <fullName evidence="1">Uncharacterized protein</fullName>
    </submittedName>
</protein>
<sequence>MGDLDVVRFGDRTKSVTVVLDNPAGGGRHRGWHDAEIVVRSGFVDASLPVHLTDADLAALARYLDARAAAEEENARPDGSSFDWPEAGRTAYLRLIADDAYVVEVRDPVQSGVTVVVPLLPRDGWAARAATRLDRLRAKIAEGS</sequence>
<name>A0ABP9DCV6_9ACTN</name>
<comment type="caution">
    <text evidence="1">The sequence shown here is derived from an EMBL/GenBank/DDBJ whole genome shotgun (WGS) entry which is preliminary data.</text>
</comment>